<keyword evidence="2 7" id="KW-0945">Host-virus interaction</keyword>
<keyword evidence="7" id="KW-1164">Virus endocytosis by host</keyword>
<keyword evidence="5 7" id="KW-0426">Late protein</keyword>
<dbReference type="Gene3D" id="2.60.175.20">
    <property type="entry name" value="Major capsid L1 (late) superfamily, Papillomavirus"/>
    <property type="match status" value="2"/>
</dbReference>
<dbReference type="Pfam" id="PF00500">
    <property type="entry name" value="Late_protein_L1"/>
    <property type="match status" value="1"/>
</dbReference>
<keyword evidence="9" id="KW-0812">Transmembrane</keyword>
<evidence type="ECO:0000256" key="9">
    <source>
        <dbReference type="SAM" id="Phobius"/>
    </source>
</evidence>
<evidence type="ECO:0000256" key="2">
    <source>
        <dbReference type="ARBA" id="ARBA00022581"/>
    </source>
</evidence>
<evidence type="ECO:0000256" key="8">
    <source>
        <dbReference type="RuleBase" id="RU361248"/>
    </source>
</evidence>
<dbReference type="HAMAP" id="MF_04002">
    <property type="entry name" value="PPV_L1"/>
    <property type="match status" value="1"/>
</dbReference>
<comment type="subcellular location">
    <subcellularLocation>
        <location evidence="7">Virion</location>
    </subcellularLocation>
    <subcellularLocation>
        <location evidence="7">Host nucleus</location>
    </subcellularLocation>
</comment>
<dbReference type="OrthoDB" id="5037at10239"/>
<evidence type="ECO:0000256" key="1">
    <source>
        <dbReference type="ARBA" id="ARBA00022561"/>
    </source>
</evidence>
<dbReference type="GO" id="GO:0005198">
    <property type="term" value="F:structural molecule activity"/>
    <property type="evidence" value="ECO:0007669"/>
    <property type="project" value="UniProtKB-UniRule"/>
</dbReference>
<feature type="disulfide bond" description="Interchain (with Cys-203)" evidence="7">
    <location>
        <position position="473"/>
    </location>
</feature>
<dbReference type="EMBL" id="MG571090">
    <property type="protein sequence ID" value="AUT11900.1"/>
    <property type="molecule type" value="Genomic_DNA"/>
</dbReference>
<sequence>MMSVEGIFFIPAFFVNGANVIICSFQMAVWLPAQNKFYLPPQPNIRVLHTDEYVQRTSVFYHASTDRLLTVGHPFYETLTAGGDTPRVKIPKVSPNQFRVFRLRLPDPNNFAFGDKSLFDPEKERLVWGVRGLEVQRGGPLGVSVTGHVLFDKNHDVENSRNLEPNALEDERVNIAFDPKQTQMFMLGCKPAIGEHWAQSEICTREQEPIAELIPNVGDCPPIELKNSTIQDGDMADIGFGNLDFKTLQQNRSGVPLELIDSISKYPDYIKMINDPFGDHLFFFVRREQIYSRHFFTRSGLTANNEPVPAELYIKYDDKRTRLENKPLPSSNYFSTPSGSLVSSEGQLFNRPYWIQKSQGQNNGIAWMNELFLTMVDNTRGTPLTITVHKDNTPVVPQNPYKPDEYKAYLRHTEEYDIALILQLCKVALTPENLAVIHTMNPDVIENWHLNVSPPAGDLEEHYRYIRSAATKCPANVVPKEKPDPYKGLRFWDIDLTDKMTDQLDQTPLGRKFLYQTGMSRYPGTGRGLVGKRVRYANSPAEGKPSKRRRIK</sequence>
<feature type="disulfide bond" description="Interchain (with Cys-473)" evidence="7">
    <location>
        <position position="203"/>
    </location>
</feature>
<comment type="similarity">
    <text evidence="7 8">Belongs to the papillomaviridae L1 protein family.</text>
</comment>
<evidence type="ECO:0000256" key="7">
    <source>
        <dbReference type="HAMAP-Rule" id="MF_04002"/>
    </source>
</evidence>
<keyword evidence="7" id="KW-1048">Host nucleus</keyword>
<comment type="subunit">
    <text evidence="7">Self-assembles into homopentamers. The capsid has an icosahedral symmetry and consists of 72 capsomers, with each capsomer being a pentamer of L1. Interacts with the minor capsid protein L2; this interaction is necessary for viral genome encapsidation. Interacts with protein E2; this interaction enhances E2-dependent replication and transcription activation.</text>
</comment>
<dbReference type="InterPro" id="IPR002210">
    <property type="entry name" value="Capsid_L1_Papillomavir"/>
</dbReference>
<dbReference type="InterPro" id="IPR036973">
    <property type="entry name" value="Capsid_L1_sf_Papillomavir"/>
</dbReference>
<comment type="function">
    <text evidence="7 8">Forms an icosahedral capsid with a T=7 symmetry and a 50 nm diameter. The capsid is composed of 72 pentamers linked to each other by disulfide bonds and associated with L2 proteins. Binds to heparan sulfate proteoglycans on cell surface of basal layer keratinocytes to provide initial virion attachment. This binding mediates a conformational change in the virus capsid that facilitates efficient infection. The virion enters the host cell via endocytosis. During virus trafficking, L1 protein dissociates from the viral DNA and the genomic DNA is released to the host nucleus. The virion assembly takes place within the cell nucleus. Encapsulates the genomic DNA together with protein L2.</text>
</comment>
<dbReference type="Proteomes" id="UP000241288">
    <property type="component" value="Segment"/>
</dbReference>
<dbReference type="InterPro" id="IPR011222">
    <property type="entry name" value="dsDNA_vir_gr_I_capsid"/>
</dbReference>
<evidence type="ECO:0000256" key="6">
    <source>
        <dbReference type="ARBA" id="ARBA00023296"/>
    </source>
</evidence>
<evidence type="ECO:0000256" key="4">
    <source>
        <dbReference type="ARBA" id="ARBA00022844"/>
    </source>
</evidence>
<keyword evidence="8" id="KW-1145">T=7 icosahedral capsid protein</keyword>
<dbReference type="GO" id="GO:0039620">
    <property type="term" value="C:T=7 icosahedral viral capsid"/>
    <property type="evidence" value="ECO:0007669"/>
    <property type="project" value="UniProtKB-UniRule"/>
</dbReference>
<keyword evidence="6 7" id="KW-1160">Virus entry into host cell</keyword>
<dbReference type="SUPFAM" id="SSF88648">
    <property type="entry name" value="Group I dsDNA viruses"/>
    <property type="match status" value="1"/>
</dbReference>
<evidence type="ECO:0000313" key="10">
    <source>
        <dbReference type="EMBL" id="AUT11900.1"/>
    </source>
</evidence>
<name>A0A2I8B2P1_9PAPI</name>
<evidence type="ECO:0000256" key="3">
    <source>
        <dbReference type="ARBA" id="ARBA00022804"/>
    </source>
</evidence>
<dbReference type="GO" id="GO:0075509">
    <property type="term" value="P:endocytosis involved in viral entry into host cell"/>
    <property type="evidence" value="ECO:0007669"/>
    <property type="project" value="UniProtKB-KW"/>
</dbReference>
<dbReference type="PRINTS" id="PR00865">
    <property type="entry name" value="HPVCAPSIDL1"/>
</dbReference>
<keyword evidence="7" id="KW-1162">Viral penetration into host cytoplasm</keyword>
<keyword evidence="3 7" id="KW-1161">Viral attachment to host cell</keyword>
<gene>
    <name evidence="7 8" type="primary">L1</name>
</gene>
<proteinExistence type="inferred from homology"/>
<keyword evidence="1 7" id="KW-0167">Capsid protein</keyword>
<organism evidence="10">
    <name type="scientific">Leptonychotes weddellii papillomavirus 1</name>
    <dbReference type="NCBI Taxonomy" id="2077302"/>
    <lineage>
        <taxon>Viruses</taxon>
        <taxon>Monodnaviria</taxon>
        <taxon>Shotokuvirae</taxon>
        <taxon>Cossaviricota</taxon>
        <taxon>Papovaviricetes</taxon>
        <taxon>Zurhausenvirales</taxon>
        <taxon>Papillomaviridae</taxon>
    </lineage>
</organism>
<accession>A0A2I8B2P1</accession>
<protein>
    <recommendedName>
        <fullName evidence="7 8">Major capsid protein L1</fullName>
    </recommendedName>
</protein>
<keyword evidence="9" id="KW-0472">Membrane</keyword>
<evidence type="ECO:0000256" key="5">
    <source>
        <dbReference type="ARBA" id="ARBA00022921"/>
    </source>
</evidence>
<keyword evidence="4 7" id="KW-0946">Virion</keyword>
<dbReference type="GO" id="GO:0019062">
    <property type="term" value="P:virion attachment to host cell"/>
    <property type="evidence" value="ECO:0007669"/>
    <property type="project" value="UniProtKB-UniRule"/>
</dbReference>
<dbReference type="GO" id="GO:0042025">
    <property type="term" value="C:host cell nucleus"/>
    <property type="evidence" value="ECO:0007669"/>
    <property type="project" value="UniProtKB-SubCell"/>
</dbReference>
<keyword evidence="9" id="KW-1133">Transmembrane helix</keyword>
<reference evidence="10" key="1">
    <citation type="submission" date="2017-11" db="EMBL/GenBank/DDBJ databases">
        <title>Diverse papillomaviruses identified in Weddell seals breeding on Ross ice shelf, Antarctica.</title>
        <authorList>
            <person name="Smeele Z."/>
            <person name="Burns J."/>
            <person name="Kraberger S."/>
            <person name="Fontenele R.S."/>
            <person name="Waits K."/>
            <person name="Stainton D."/>
            <person name="Van Doorsaler K."/>
            <person name="Varsani A."/>
        </authorList>
    </citation>
    <scope>NUCLEOTIDE SEQUENCE [LARGE SCALE GENOMIC DNA]</scope>
    <source>
        <strain evidence="10">13241</strain>
    </source>
</reference>
<feature type="transmembrane region" description="Helical" evidence="9">
    <location>
        <begin position="7"/>
        <end position="31"/>
    </location>
</feature>
<keyword evidence="7" id="KW-1015">Disulfide bond</keyword>